<reference evidence="2" key="1">
    <citation type="submission" date="2022-01" db="EMBL/GenBank/DDBJ databases">
        <title>Genome Sequence Resource for Two Populations of Ditylenchus destructor, the Migratory Endoparasitic Phytonematode.</title>
        <authorList>
            <person name="Zhang H."/>
            <person name="Lin R."/>
            <person name="Xie B."/>
        </authorList>
    </citation>
    <scope>NUCLEOTIDE SEQUENCE</scope>
    <source>
        <strain evidence="2">BazhouSP</strain>
    </source>
</reference>
<comment type="caution">
    <text evidence="2">The sequence shown here is derived from an EMBL/GenBank/DDBJ whole genome shotgun (WGS) entry which is preliminary data.</text>
</comment>
<accession>A0AAD4NC59</accession>
<dbReference type="PANTHER" id="PTHR31967">
    <property type="entry name" value="GROUNDHOG (HEDGEHOG-LIKE FAMILY)-RELATED"/>
    <property type="match status" value="1"/>
</dbReference>
<feature type="domain" description="Nucleotide-diphospho-sugar transferase" evidence="1">
    <location>
        <begin position="164"/>
        <end position="363"/>
    </location>
</feature>
<dbReference type="PANTHER" id="PTHR31967:SF10">
    <property type="entry name" value="NUCLEOTIDE-DIPHOSPHO-SUGAR TRANSFERASE DOMAIN-CONTAINING PROTEIN"/>
    <property type="match status" value="1"/>
</dbReference>
<keyword evidence="3" id="KW-1185">Reference proteome</keyword>
<dbReference type="AlphaFoldDB" id="A0AAD4NC59"/>
<sequence>MASCSADSTCTQTLLSETPVKRRRNNISEYEVQPLQQVDSKQENHSFAQSCRLAVRQLLPSTYLRRLLPGPCYRIACYGSWLFWFTIGLLVLRKTENATKAVSYVKTHGYTVSLESIERSEEFAQLIDTLDRDFDRPPAILLLNQHALNMTFNFLCNTKIFSGAHDRFIFVTLDSTARDVLQEYWPNVRQFYWPTPSLYKPFSFAEGPYQTIYLLRANLAIALLKRGKSFWMMQQDTFWRRNLFDLGLEEESVAKGYDALFDQVGDGSKSQRAEWVNGANFFISANNYTLEFFEAIARKLAHWYTPDMGIMIHQCHTWARPRCRFIPHKIAHSWEWMYTEQHDPPHIMQLDCETDGGSKLRQLARFGFYFTKPNGRTCDLDAVKRAQHTMENGRVEVGKRTWLQLSWGRFQFRVYWWLVDYILMTPWFGPFIKPYLPLVGYILMITL</sequence>
<proteinExistence type="predicted"/>
<evidence type="ECO:0000313" key="2">
    <source>
        <dbReference type="EMBL" id="KAI1719959.1"/>
    </source>
</evidence>
<dbReference type="Pfam" id="PF03407">
    <property type="entry name" value="Nucleotid_trans"/>
    <property type="match status" value="1"/>
</dbReference>
<dbReference type="GO" id="GO:0016740">
    <property type="term" value="F:transferase activity"/>
    <property type="evidence" value="ECO:0007669"/>
    <property type="project" value="UniProtKB-KW"/>
</dbReference>
<organism evidence="2 3">
    <name type="scientific">Ditylenchus destructor</name>
    <dbReference type="NCBI Taxonomy" id="166010"/>
    <lineage>
        <taxon>Eukaryota</taxon>
        <taxon>Metazoa</taxon>
        <taxon>Ecdysozoa</taxon>
        <taxon>Nematoda</taxon>
        <taxon>Chromadorea</taxon>
        <taxon>Rhabditida</taxon>
        <taxon>Tylenchina</taxon>
        <taxon>Tylenchomorpha</taxon>
        <taxon>Sphaerularioidea</taxon>
        <taxon>Anguinidae</taxon>
        <taxon>Anguininae</taxon>
        <taxon>Ditylenchus</taxon>
    </lineage>
</organism>
<dbReference type="InterPro" id="IPR005069">
    <property type="entry name" value="Nucl-diP-sugar_transferase"/>
</dbReference>
<dbReference type="EMBL" id="JAKKPZ010000006">
    <property type="protein sequence ID" value="KAI1719959.1"/>
    <property type="molecule type" value="Genomic_DNA"/>
</dbReference>
<evidence type="ECO:0000313" key="3">
    <source>
        <dbReference type="Proteomes" id="UP001201812"/>
    </source>
</evidence>
<name>A0AAD4NC59_9BILA</name>
<evidence type="ECO:0000259" key="1">
    <source>
        <dbReference type="Pfam" id="PF03407"/>
    </source>
</evidence>
<dbReference type="Proteomes" id="UP001201812">
    <property type="component" value="Unassembled WGS sequence"/>
</dbReference>
<keyword evidence="2" id="KW-0808">Transferase</keyword>
<protein>
    <submittedName>
        <fullName evidence="2">Nucleotide-diphospho-sugar transferase domain-containing protein</fullName>
    </submittedName>
</protein>
<gene>
    <name evidence="2" type="ORF">DdX_05321</name>
</gene>